<evidence type="ECO:0000313" key="3">
    <source>
        <dbReference type="Proteomes" id="UP000515960"/>
    </source>
</evidence>
<dbReference type="PANTHER" id="PTHR30283">
    <property type="entry name" value="PEROXIDE STRESS RESPONSE PROTEIN YAAA"/>
    <property type="match status" value="1"/>
</dbReference>
<dbReference type="InterPro" id="IPR005583">
    <property type="entry name" value="YaaA"/>
</dbReference>
<accession>A0A7G9B6I7</accession>
<protein>
    <recommendedName>
        <fullName evidence="1">UPF0246 protein H8790_03855</fullName>
    </recommendedName>
</protein>
<dbReference type="HAMAP" id="MF_00652">
    <property type="entry name" value="UPF0246"/>
    <property type="match status" value="1"/>
</dbReference>
<evidence type="ECO:0000313" key="2">
    <source>
        <dbReference type="EMBL" id="QNL45168.1"/>
    </source>
</evidence>
<reference evidence="2 3" key="1">
    <citation type="submission" date="2020-08" db="EMBL/GenBank/DDBJ databases">
        <authorList>
            <person name="Liu C."/>
            <person name="Sun Q."/>
        </authorList>
    </citation>
    <scope>NUCLEOTIDE SEQUENCE [LARGE SCALE GENOMIC DNA]</scope>
    <source>
        <strain evidence="2 3">NSJ-62</strain>
    </source>
</reference>
<proteinExistence type="inferred from homology"/>
<keyword evidence="3" id="KW-1185">Reference proteome</keyword>
<dbReference type="NCBIfam" id="NF002543">
    <property type="entry name" value="PRK02101.1-4"/>
    <property type="match status" value="1"/>
</dbReference>
<dbReference type="GO" id="GO:0033194">
    <property type="term" value="P:response to hydroperoxide"/>
    <property type="evidence" value="ECO:0007669"/>
    <property type="project" value="TreeGrafter"/>
</dbReference>
<sequence length="249" mass="28031">MNIIIAPAKKMNTDTDSMEIRSLPLFLERAEYLLGLLRTMSYGQLKTLWGCNEKIAALNYDRLQAMDLRRRLTPAILAYEGIQYRYMAPGVFTDDQFQYIGSHLRILSGFYGLLRPFDGVVPYRLEMCAKLSGPGFSSLYEFWGSALADALGSETDTLVNLASREYGKAVCGCFPGRVITCAFGEWAGGKVVEKGIPCKMARGEMVRFMAENHILFPEQLKDFRRLQYAFSPELSTDSCYVFLKGAARP</sequence>
<evidence type="ECO:0000256" key="1">
    <source>
        <dbReference type="HAMAP-Rule" id="MF_00652"/>
    </source>
</evidence>
<dbReference type="GO" id="GO:0005829">
    <property type="term" value="C:cytosol"/>
    <property type="evidence" value="ECO:0007669"/>
    <property type="project" value="TreeGrafter"/>
</dbReference>
<name>A0A7G9B6I7_9FIRM</name>
<dbReference type="PANTHER" id="PTHR30283:SF4">
    <property type="entry name" value="PEROXIDE STRESS RESISTANCE PROTEIN YAAA"/>
    <property type="match status" value="1"/>
</dbReference>
<organism evidence="2 3">
    <name type="scientific">Oscillibacter hominis</name>
    <dbReference type="NCBI Taxonomy" id="2763056"/>
    <lineage>
        <taxon>Bacteria</taxon>
        <taxon>Bacillati</taxon>
        <taxon>Bacillota</taxon>
        <taxon>Clostridia</taxon>
        <taxon>Eubacteriales</taxon>
        <taxon>Oscillospiraceae</taxon>
        <taxon>Oscillibacter</taxon>
    </lineage>
</organism>
<dbReference type="AlphaFoldDB" id="A0A7G9B6I7"/>
<dbReference type="Pfam" id="PF03883">
    <property type="entry name" value="H2O2_YaaD"/>
    <property type="match status" value="1"/>
</dbReference>
<dbReference type="RefSeq" id="WP_187333640.1">
    <property type="nucleotide sequence ID" value="NZ_CP060490.1"/>
</dbReference>
<dbReference type="KEGG" id="ohi:H8790_03855"/>
<dbReference type="Proteomes" id="UP000515960">
    <property type="component" value="Chromosome"/>
</dbReference>
<gene>
    <name evidence="2" type="primary">yaaA</name>
    <name evidence="2" type="ORF">H8790_03855</name>
</gene>
<comment type="similarity">
    <text evidence="1">Belongs to the UPF0246 family.</text>
</comment>
<dbReference type="EMBL" id="CP060490">
    <property type="protein sequence ID" value="QNL45168.1"/>
    <property type="molecule type" value="Genomic_DNA"/>
</dbReference>